<dbReference type="EMBL" id="FUZT01000001">
    <property type="protein sequence ID" value="SKC40187.1"/>
    <property type="molecule type" value="Genomic_DNA"/>
</dbReference>
<dbReference type="STRING" id="36842.SAMN02194393_00535"/>
<evidence type="ECO:0000313" key="8">
    <source>
        <dbReference type="Proteomes" id="UP000190285"/>
    </source>
</evidence>
<keyword evidence="8" id="KW-1185">Reference proteome</keyword>
<dbReference type="AlphaFoldDB" id="A0A1T5ILZ9"/>
<dbReference type="OrthoDB" id="9775903at2"/>
<feature type="transmembrane region" description="Helical" evidence="6">
    <location>
        <begin position="237"/>
        <end position="263"/>
    </location>
</feature>
<accession>A0A1T5ILZ9</accession>
<dbReference type="PANTHER" id="PTHR30213">
    <property type="entry name" value="INNER MEMBRANE PROTEIN YHJD"/>
    <property type="match status" value="1"/>
</dbReference>
<evidence type="ECO:0000313" key="7">
    <source>
        <dbReference type="EMBL" id="SKC40187.1"/>
    </source>
</evidence>
<dbReference type="Pfam" id="PF03631">
    <property type="entry name" value="Virul_fac_BrkB"/>
    <property type="match status" value="1"/>
</dbReference>
<comment type="subcellular location">
    <subcellularLocation>
        <location evidence="1">Cell membrane</location>
        <topology evidence="1">Multi-pass membrane protein</topology>
    </subcellularLocation>
</comment>
<dbReference type="Proteomes" id="UP000190285">
    <property type="component" value="Unassembled WGS sequence"/>
</dbReference>
<evidence type="ECO:0000256" key="1">
    <source>
        <dbReference type="ARBA" id="ARBA00004651"/>
    </source>
</evidence>
<proteinExistence type="predicted"/>
<dbReference type="PIRSF" id="PIRSF035875">
    <property type="entry name" value="RNase_BN"/>
    <property type="match status" value="1"/>
</dbReference>
<feature type="transmembrane region" description="Helical" evidence="6">
    <location>
        <begin position="209"/>
        <end position="231"/>
    </location>
</feature>
<dbReference type="NCBIfam" id="TIGR00765">
    <property type="entry name" value="yihY_not_rbn"/>
    <property type="match status" value="1"/>
</dbReference>
<keyword evidence="4 6" id="KW-1133">Transmembrane helix</keyword>
<gene>
    <name evidence="7" type="ORF">SAMN02194393_00535</name>
</gene>
<reference evidence="7 8" key="1">
    <citation type="submission" date="2017-02" db="EMBL/GenBank/DDBJ databases">
        <authorList>
            <person name="Peterson S.W."/>
        </authorList>
    </citation>
    <scope>NUCLEOTIDE SEQUENCE [LARGE SCALE GENOMIC DNA]</scope>
    <source>
        <strain evidence="7 8">M1</strain>
    </source>
</reference>
<evidence type="ECO:0000256" key="2">
    <source>
        <dbReference type="ARBA" id="ARBA00022475"/>
    </source>
</evidence>
<feature type="transmembrane region" description="Helical" evidence="6">
    <location>
        <begin position="175"/>
        <end position="197"/>
    </location>
</feature>
<feature type="transmembrane region" description="Helical" evidence="6">
    <location>
        <begin position="32"/>
        <end position="54"/>
    </location>
</feature>
<dbReference type="RefSeq" id="WP_079489136.1">
    <property type="nucleotide sequence ID" value="NZ_FUZT01000001.1"/>
</dbReference>
<name>A0A1T5ILZ9_9FIRM</name>
<dbReference type="GO" id="GO:0005886">
    <property type="term" value="C:plasma membrane"/>
    <property type="evidence" value="ECO:0007669"/>
    <property type="project" value="UniProtKB-SubCell"/>
</dbReference>
<keyword evidence="5 6" id="KW-0472">Membrane</keyword>
<evidence type="ECO:0000256" key="6">
    <source>
        <dbReference type="SAM" id="Phobius"/>
    </source>
</evidence>
<keyword evidence="3 6" id="KW-0812">Transmembrane</keyword>
<evidence type="ECO:0000256" key="3">
    <source>
        <dbReference type="ARBA" id="ARBA00022692"/>
    </source>
</evidence>
<feature type="transmembrane region" description="Helical" evidence="6">
    <location>
        <begin position="132"/>
        <end position="155"/>
    </location>
</feature>
<evidence type="ECO:0000256" key="4">
    <source>
        <dbReference type="ARBA" id="ARBA00022989"/>
    </source>
</evidence>
<dbReference type="InterPro" id="IPR017039">
    <property type="entry name" value="Virul_fac_BrkB"/>
</dbReference>
<organism evidence="7 8">
    <name type="scientific">Maledivibacter halophilus</name>
    <dbReference type="NCBI Taxonomy" id="36842"/>
    <lineage>
        <taxon>Bacteria</taxon>
        <taxon>Bacillati</taxon>
        <taxon>Bacillota</taxon>
        <taxon>Clostridia</taxon>
        <taxon>Peptostreptococcales</taxon>
        <taxon>Caminicellaceae</taxon>
        <taxon>Maledivibacter</taxon>
    </lineage>
</organism>
<evidence type="ECO:0000256" key="5">
    <source>
        <dbReference type="ARBA" id="ARBA00023136"/>
    </source>
</evidence>
<keyword evidence="2" id="KW-1003">Cell membrane</keyword>
<protein>
    <submittedName>
        <fullName evidence="7">Membrane protein</fullName>
    </submittedName>
</protein>
<dbReference type="PANTHER" id="PTHR30213:SF0">
    <property type="entry name" value="UPF0761 MEMBRANE PROTEIN YIHY"/>
    <property type="match status" value="1"/>
</dbReference>
<sequence>MNTTKKSIFKSMTQETMNRFKYQNVSAFGAQLAYFLLLSLFPFLIFLISILSLFSISMEGTFNILTKIAPKEAIVIINNYVKDLLPTRSINVLSISFLATIWSSSRGINALISGLNNAYEVQETRGFLKKRILAMLFTVLVAFSIVLALTIPNMGMDFLLWISKFIGLTELMIKLWYYLRWIIIIFILFLMLGILYLAAPNKRLRFKEIIPGTIFAIFGWVIISIGFSYFVNNFRNYTIVYGSLTAIIVLMIWLYLSGVILIIGGEINSLYSMYKVLNGKEDYTTQEDF</sequence>